<reference evidence="3" key="1">
    <citation type="journal article" date="2019" name="Int. J. Syst. Evol. Microbiol.">
        <title>The Global Catalogue of Microorganisms (GCM) 10K type strain sequencing project: providing services to taxonomists for standard genome sequencing and annotation.</title>
        <authorList>
            <consortium name="The Broad Institute Genomics Platform"/>
            <consortium name="The Broad Institute Genome Sequencing Center for Infectious Disease"/>
            <person name="Wu L."/>
            <person name="Ma J."/>
        </authorList>
    </citation>
    <scope>NUCLEOTIDE SEQUENCE [LARGE SCALE GENOMIC DNA]</scope>
    <source>
        <strain evidence="3">KCTC 52366</strain>
    </source>
</reference>
<comment type="caution">
    <text evidence="2">The sequence shown here is derived from an EMBL/GenBank/DDBJ whole genome shotgun (WGS) entry which is preliminary data.</text>
</comment>
<proteinExistence type="predicted"/>
<organism evidence="2 3">
    <name type="scientific">Psychromarinibacter halotolerans</name>
    <dbReference type="NCBI Taxonomy" id="1775175"/>
    <lineage>
        <taxon>Bacteria</taxon>
        <taxon>Pseudomonadati</taxon>
        <taxon>Pseudomonadota</taxon>
        <taxon>Alphaproteobacteria</taxon>
        <taxon>Rhodobacterales</taxon>
        <taxon>Paracoccaceae</taxon>
        <taxon>Psychromarinibacter</taxon>
    </lineage>
</organism>
<name>A0ABV7GLX2_9RHOB</name>
<keyword evidence="3" id="KW-1185">Reference proteome</keyword>
<evidence type="ECO:0000256" key="1">
    <source>
        <dbReference type="SAM" id="SignalP"/>
    </source>
</evidence>
<evidence type="ECO:0000313" key="2">
    <source>
        <dbReference type="EMBL" id="MFC3142440.1"/>
    </source>
</evidence>
<dbReference type="EMBL" id="JBHRTB010000010">
    <property type="protein sequence ID" value="MFC3142440.1"/>
    <property type="molecule type" value="Genomic_DNA"/>
</dbReference>
<keyword evidence="1" id="KW-0732">Signal</keyword>
<dbReference type="RefSeq" id="WP_275633915.1">
    <property type="nucleotide sequence ID" value="NZ_JARGYD010000007.1"/>
</dbReference>
<evidence type="ECO:0000313" key="3">
    <source>
        <dbReference type="Proteomes" id="UP001595632"/>
    </source>
</evidence>
<sequence length="99" mass="11202">MARFVLMAALILPIAGCAQFVSRNSEPDLRFGMGYRGTDDPCRRVGATRYTAPYINRDEDLVGCPVDFEGRPEFQERLGGREVTRTDDWVIYRVPLTGE</sequence>
<feature type="signal peptide" evidence="1">
    <location>
        <begin position="1"/>
        <end position="20"/>
    </location>
</feature>
<accession>A0ABV7GLX2</accession>
<protein>
    <submittedName>
        <fullName evidence="2">Uncharacterized protein</fullName>
    </submittedName>
</protein>
<dbReference type="Proteomes" id="UP001595632">
    <property type="component" value="Unassembled WGS sequence"/>
</dbReference>
<feature type="chain" id="PRO_5045848603" evidence="1">
    <location>
        <begin position="21"/>
        <end position="99"/>
    </location>
</feature>
<gene>
    <name evidence="2" type="ORF">ACFOGP_06955</name>
</gene>